<reference evidence="1 2" key="1">
    <citation type="journal article" date="2013" name="Genome Announc.">
        <title>Complete Genome Sequence of the Sesbania Symbiont and Rice Growth-Promoting Endophyte Rhizobium sp. Strain IRBG74.</title>
        <authorList>
            <person name="Crook M.B."/>
            <person name="Mitra S."/>
            <person name="Ane J.M."/>
            <person name="Sadowsky M.J."/>
            <person name="Gyaneshwar P."/>
        </authorList>
    </citation>
    <scope>NUCLEOTIDE SEQUENCE [LARGE SCALE GENOMIC DNA]</scope>
    <source>
        <strain evidence="1 2">IRBG74</strain>
    </source>
</reference>
<dbReference type="KEGG" id="rir:BN877_I1858"/>
<dbReference type="Proteomes" id="UP000016944">
    <property type="component" value="Chromosome I"/>
</dbReference>
<accession>U4PXZ0</accession>
<dbReference type="AlphaFoldDB" id="U4PXZ0"/>
<evidence type="ECO:0000313" key="2">
    <source>
        <dbReference type="Proteomes" id="UP000016944"/>
    </source>
</evidence>
<dbReference type="EMBL" id="HG518322">
    <property type="protein sequence ID" value="CDI08752.1"/>
    <property type="molecule type" value="Genomic_DNA"/>
</dbReference>
<protein>
    <submittedName>
        <fullName evidence="1">Uncharacterized protein</fullName>
    </submittedName>
</protein>
<evidence type="ECO:0000313" key="1">
    <source>
        <dbReference type="EMBL" id="CDI08752.1"/>
    </source>
</evidence>
<gene>
    <name evidence="1" type="ORF">BN877_I1858</name>
</gene>
<sequence>MDNWLKALVACACVVIISGGGYYAWGEYSAHQRENERREKSNREASLKNQATLLKSKFSAAECIRMAKETLPDKKGEPVKTTKYNGDLSICDDLQMFDPTWRQALDMAGVF</sequence>
<name>U4PXZ0_9HYPH</name>
<organism evidence="1 2">
    <name type="scientific">Agrobacterium pusense</name>
    <dbReference type="NCBI Taxonomy" id="648995"/>
    <lineage>
        <taxon>Bacteria</taxon>
        <taxon>Pseudomonadati</taxon>
        <taxon>Pseudomonadota</taxon>
        <taxon>Alphaproteobacteria</taxon>
        <taxon>Hyphomicrobiales</taxon>
        <taxon>Rhizobiaceae</taxon>
        <taxon>Rhizobium/Agrobacterium group</taxon>
        <taxon>Agrobacterium</taxon>
    </lineage>
</organism>
<proteinExistence type="predicted"/>
<dbReference type="HOGENOM" id="CLU_2156334_0_0_5"/>